<feature type="compositionally biased region" description="Polar residues" evidence="6">
    <location>
        <begin position="959"/>
        <end position="975"/>
    </location>
</feature>
<organism evidence="8 9">
    <name type="scientific">Anguilla anguilla</name>
    <name type="common">European freshwater eel</name>
    <name type="synonym">Muraena anguilla</name>
    <dbReference type="NCBI Taxonomy" id="7936"/>
    <lineage>
        <taxon>Eukaryota</taxon>
        <taxon>Metazoa</taxon>
        <taxon>Chordata</taxon>
        <taxon>Craniata</taxon>
        <taxon>Vertebrata</taxon>
        <taxon>Euteleostomi</taxon>
        <taxon>Actinopterygii</taxon>
        <taxon>Neopterygii</taxon>
        <taxon>Teleostei</taxon>
        <taxon>Anguilliformes</taxon>
        <taxon>Anguillidae</taxon>
        <taxon>Anguilla</taxon>
    </lineage>
</organism>
<sequence>MNIRKKLKVFHVLRPKIIENCWTSMEETSSVALLVPHTREQQDVAFAPELGAAIGAQRQAADSLIQVIEKLSKIVEKRPRRCTLSGRKRPHLPCASVPPQDNRGEGEDAPSKKARGGEGPADGASGEDRLQPGGAQEACGHRTVTCYQCSLCRFTSPALSQLKEHLQQHDEQQNDIILVCSECCFTSRQQEELEAHIREHLGGEDCVKDDASELRGGTGKGAEFFGEEASGPRASAEDGEAKVGRDGAAEGEPAGKKWYSYEQYGMYRCLICSYVCGQQRMLKTHAWKHAGLVDCSYPIFEDESERPSAQVPAPAEEAVVVLAPEALHHAPSFQISLCPVPADCQEKPAEEPEEANAPKVPEAEEPVVEVQVTTEQEQEQESSSMDSLLTSAQKIISCSSNGAGHVNVIVERLPGAEEPGASKPFIISPDTQAREPFTMGPDTQASKPFVMSPDTQAREPIMDPDTQASKPFVMSPDTQAREPFIMGPDTQASKPIIMGPDTQASKPIIMGPDTQASKPFLMSPDTQASKRLLVEEAHPVYYEEEVVIGWCHGDPQQGGAESPEDPAADENVPPARRRTHSESLRLHSLAAEALVAMPTRMPELMKAGIKGVVELSTQGPGAGPRFVEIASAGEGLAGVEDVAGARQRWWAWSCRPPRAGTAKLRERTDQNASDEDILKELQDNAQSQPGGEGAAPDAGLVEFVPDSDRPYRCRLCRYSSGNKGYIKQHLRVHRQRQPYQCPICEHIAQDSKDLESHMINHCKTRMYHCKQCADTFYYKSQLRNHERDQHGLGDSTATLIPVTETTAAMEESEEKAADEDACSVQKIYKCDVCDYSSSTYVGVRNHRRVHNSDKPYRCCSCDFATTNMNSLKSHMRRHPQEHQAVQLLEQYRCSMCGYVCSHPPSLKSHMWKHAGDQNYNYEQVNKAINEAISQSSRSPSMPQKSTAVLEQACALSSGTERATPSLDSPAATSLETGGAGAPVTSAEVVQHSSPAGGTPSAPEKGAAHPRVGMEYCVLLFCCCICGFESPSKERLMEHMKEHEGEIISIILNKEQQQGVQAAAPGTGH</sequence>
<feature type="domain" description="C2H2-type" evidence="7">
    <location>
        <begin position="828"/>
        <end position="855"/>
    </location>
</feature>
<feature type="compositionally biased region" description="Basic residues" evidence="6">
    <location>
        <begin position="82"/>
        <end position="91"/>
    </location>
</feature>
<feature type="region of interest" description="Disordered" evidence="6">
    <location>
        <begin position="344"/>
        <end position="368"/>
    </location>
</feature>
<evidence type="ECO:0000256" key="3">
    <source>
        <dbReference type="ARBA" id="ARBA00022771"/>
    </source>
</evidence>
<dbReference type="PANTHER" id="PTHR24403">
    <property type="entry name" value="ZINC FINGER PROTEIN"/>
    <property type="match status" value="1"/>
</dbReference>
<keyword evidence="4" id="KW-0862">Zinc</keyword>
<feature type="compositionally biased region" description="Basic and acidic residues" evidence="6">
    <location>
        <begin position="102"/>
        <end position="111"/>
    </location>
</feature>
<dbReference type="GO" id="GO:0045944">
    <property type="term" value="P:positive regulation of transcription by RNA polymerase II"/>
    <property type="evidence" value="ECO:0007669"/>
    <property type="project" value="TreeGrafter"/>
</dbReference>
<feature type="region of interest" description="Disordered" evidence="6">
    <location>
        <begin position="219"/>
        <end position="252"/>
    </location>
</feature>
<feature type="domain" description="C2H2-type" evidence="7">
    <location>
        <begin position="891"/>
        <end position="918"/>
    </location>
</feature>
<proteinExistence type="predicted"/>
<dbReference type="InterPro" id="IPR013087">
    <property type="entry name" value="Znf_C2H2_type"/>
</dbReference>
<dbReference type="AlphaFoldDB" id="A0A9D3M0G5"/>
<feature type="domain" description="C2H2-type" evidence="7">
    <location>
        <begin position="1020"/>
        <end position="1047"/>
    </location>
</feature>
<evidence type="ECO:0000256" key="5">
    <source>
        <dbReference type="PROSITE-ProRule" id="PRU00042"/>
    </source>
</evidence>
<dbReference type="EMBL" id="JAFIRN010000011">
    <property type="protein sequence ID" value="KAG5839691.1"/>
    <property type="molecule type" value="Genomic_DNA"/>
</dbReference>
<feature type="domain" description="C2H2-type" evidence="7">
    <location>
        <begin position="856"/>
        <end position="883"/>
    </location>
</feature>
<feature type="region of interest" description="Disordered" evidence="6">
    <location>
        <begin position="959"/>
        <end position="1007"/>
    </location>
</feature>
<dbReference type="InterPro" id="IPR050688">
    <property type="entry name" value="Zinc_finger/UBP_domain"/>
</dbReference>
<reference evidence="8" key="1">
    <citation type="submission" date="2021-01" db="EMBL/GenBank/DDBJ databases">
        <title>A chromosome-scale assembly of European eel, Anguilla anguilla.</title>
        <authorList>
            <person name="Henkel C."/>
            <person name="Jong-Raadsen S.A."/>
            <person name="Dufour S."/>
            <person name="Weltzien F.-A."/>
            <person name="Palstra A.P."/>
            <person name="Pelster B."/>
            <person name="Spaink H.P."/>
            <person name="Van Den Thillart G.E."/>
            <person name="Jansen H."/>
            <person name="Zahm M."/>
            <person name="Klopp C."/>
            <person name="Cedric C."/>
            <person name="Louis A."/>
            <person name="Berthelot C."/>
            <person name="Parey E."/>
            <person name="Roest Crollius H."/>
            <person name="Montfort J."/>
            <person name="Robinson-Rechavi M."/>
            <person name="Bucao C."/>
            <person name="Bouchez O."/>
            <person name="Gislard M."/>
            <person name="Lluch J."/>
            <person name="Milhes M."/>
            <person name="Lampietro C."/>
            <person name="Lopez Roques C."/>
            <person name="Donnadieu C."/>
            <person name="Braasch I."/>
            <person name="Desvignes T."/>
            <person name="Postlethwait J."/>
            <person name="Bobe J."/>
            <person name="Guiguen Y."/>
            <person name="Dirks R."/>
        </authorList>
    </citation>
    <scope>NUCLEOTIDE SEQUENCE</scope>
    <source>
        <strain evidence="8">Tag_6206</strain>
        <tissue evidence="8">Liver</tissue>
    </source>
</reference>
<dbReference type="Proteomes" id="UP001044222">
    <property type="component" value="Chromosome 11"/>
</dbReference>
<feature type="compositionally biased region" description="Basic and acidic residues" evidence="6">
    <location>
        <begin position="235"/>
        <end position="248"/>
    </location>
</feature>
<keyword evidence="3 5" id="KW-0863">Zinc-finger</keyword>
<evidence type="ECO:0000313" key="9">
    <source>
        <dbReference type="Proteomes" id="UP001044222"/>
    </source>
</evidence>
<evidence type="ECO:0000256" key="6">
    <source>
        <dbReference type="SAM" id="MobiDB-lite"/>
    </source>
</evidence>
<evidence type="ECO:0000256" key="1">
    <source>
        <dbReference type="ARBA" id="ARBA00022723"/>
    </source>
</evidence>
<gene>
    <name evidence="8" type="ORF">ANANG_G00207610</name>
</gene>
<accession>A0A9D3M0G5</accession>
<feature type="region of interest" description="Disordered" evidence="6">
    <location>
        <begin position="552"/>
        <end position="581"/>
    </location>
</feature>
<dbReference type="PROSITE" id="PS00028">
    <property type="entry name" value="ZINC_FINGER_C2H2_1"/>
    <property type="match status" value="3"/>
</dbReference>
<comment type="caution">
    <text evidence="8">The sequence shown here is derived from an EMBL/GenBank/DDBJ whole genome shotgun (WGS) entry which is preliminary data.</text>
</comment>
<name>A0A9D3M0G5_ANGAN</name>
<evidence type="ECO:0000256" key="4">
    <source>
        <dbReference type="ARBA" id="ARBA00022833"/>
    </source>
</evidence>
<dbReference type="InterPro" id="IPR036236">
    <property type="entry name" value="Znf_C2H2_sf"/>
</dbReference>
<dbReference type="GO" id="GO:0005634">
    <property type="term" value="C:nucleus"/>
    <property type="evidence" value="ECO:0007669"/>
    <property type="project" value="TreeGrafter"/>
</dbReference>
<protein>
    <recommendedName>
        <fullName evidence="7">C2H2-type domain-containing protein</fullName>
    </recommendedName>
</protein>
<dbReference type="PANTHER" id="PTHR24403:SF74">
    <property type="entry name" value="ZINC FINGER PROTEIN 507"/>
    <property type="match status" value="1"/>
</dbReference>
<dbReference type="Gene3D" id="3.30.160.60">
    <property type="entry name" value="Classic Zinc Finger"/>
    <property type="match status" value="4"/>
</dbReference>
<evidence type="ECO:0000256" key="2">
    <source>
        <dbReference type="ARBA" id="ARBA00022737"/>
    </source>
</evidence>
<keyword evidence="2" id="KW-0677">Repeat</keyword>
<evidence type="ECO:0000313" key="8">
    <source>
        <dbReference type="EMBL" id="KAG5839691.1"/>
    </source>
</evidence>
<feature type="region of interest" description="Disordered" evidence="6">
    <location>
        <begin position="82"/>
        <end position="135"/>
    </location>
</feature>
<dbReference type="SMART" id="SM00355">
    <property type="entry name" value="ZnF_C2H2"/>
    <property type="match status" value="10"/>
</dbReference>
<dbReference type="PROSITE" id="PS50157">
    <property type="entry name" value="ZINC_FINGER_C2H2_2"/>
    <property type="match status" value="6"/>
</dbReference>
<dbReference type="FunFam" id="3.30.160.60:FF:000884">
    <property type="entry name" value="Zinc finger protein 507"/>
    <property type="match status" value="1"/>
</dbReference>
<dbReference type="GO" id="GO:0008270">
    <property type="term" value="F:zinc ion binding"/>
    <property type="evidence" value="ECO:0007669"/>
    <property type="project" value="UniProtKB-KW"/>
</dbReference>
<evidence type="ECO:0000259" key="7">
    <source>
        <dbReference type="PROSITE" id="PS50157"/>
    </source>
</evidence>
<dbReference type="SUPFAM" id="SSF57667">
    <property type="entry name" value="beta-beta-alpha zinc fingers"/>
    <property type="match status" value="4"/>
</dbReference>
<feature type="domain" description="C2H2-type" evidence="7">
    <location>
        <begin position="711"/>
        <end position="738"/>
    </location>
</feature>
<feature type="domain" description="C2H2-type" evidence="7">
    <location>
        <begin position="767"/>
        <end position="790"/>
    </location>
</feature>
<keyword evidence="1" id="KW-0479">Metal-binding</keyword>
<keyword evidence="9" id="KW-1185">Reference proteome</keyword>